<dbReference type="InterPro" id="IPR052067">
    <property type="entry name" value="Metal_resp_HTH_trans_reg"/>
</dbReference>
<dbReference type="PANTHER" id="PTHR35790:SF4">
    <property type="entry name" value="HTH-TYPE TRANSCRIPTIONAL REGULATOR PCHR"/>
    <property type="match status" value="1"/>
</dbReference>
<evidence type="ECO:0000256" key="2">
    <source>
        <dbReference type="ARBA" id="ARBA00023125"/>
    </source>
</evidence>
<evidence type="ECO:0000313" key="5">
    <source>
        <dbReference type="EMBL" id="MFC6180820.1"/>
    </source>
</evidence>
<feature type="domain" description="HTH marR-type" evidence="4">
    <location>
        <begin position="6"/>
        <end position="154"/>
    </location>
</feature>
<dbReference type="Gene3D" id="1.10.10.10">
    <property type="entry name" value="Winged helix-like DNA-binding domain superfamily/Winged helix DNA-binding domain"/>
    <property type="match status" value="1"/>
</dbReference>
<evidence type="ECO:0000313" key="6">
    <source>
        <dbReference type="Proteomes" id="UP001596282"/>
    </source>
</evidence>
<keyword evidence="6" id="KW-1185">Reference proteome</keyword>
<gene>
    <name evidence="5" type="ORF">ACFP5Y_06275</name>
</gene>
<name>A0ABW1RZ56_9LACO</name>
<sequence>MTESNTTQLMAVLNAFIAQDGVNDAEKQWAQQQTTDPELQAALRVLSTADIKLITQLAKAAATHAKALPAPTGLSQATVSRGLTKLAKLGLAEKFRSLQNNKEVLVRLTSKGQMIADLHTQLDAAIADQVAAIAADYTPTELARFTTLMQRINQIKP</sequence>
<dbReference type="SMART" id="SM00347">
    <property type="entry name" value="HTH_MARR"/>
    <property type="match status" value="1"/>
</dbReference>
<comment type="caution">
    <text evidence="5">The sequence shown here is derived from an EMBL/GenBank/DDBJ whole genome shotgun (WGS) entry which is preliminary data.</text>
</comment>
<keyword evidence="3" id="KW-0804">Transcription</keyword>
<keyword evidence="2" id="KW-0238">DNA-binding</keyword>
<evidence type="ECO:0000259" key="4">
    <source>
        <dbReference type="PROSITE" id="PS50995"/>
    </source>
</evidence>
<dbReference type="PANTHER" id="PTHR35790">
    <property type="entry name" value="HTH-TYPE TRANSCRIPTIONAL REGULATOR PCHR"/>
    <property type="match status" value="1"/>
</dbReference>
<proteinExistence type="predicted"/>
<dbReference type="InterPro" id="IPR036388">
    <property type="entry name" value="WH-like_DNA-bd_sf"/>
</dbReference>
<keyword evidence="1" id="KW-0805">Transcription regulation</keyword>
<dbReference type="InterPro" id="IPR036390">
    <property type="entry name" value="WH_DNA-bd_sf"/>
</dbReference>
<dbReference type="RefSeq" id="WP_137628431.1">
    <property type="nucleotide sequence ID" value="NZ_BJDJ01000008.1"/>
</dbReference>
<dbReference type="EMBL" id="JBHSSC010000016">
    <property type="protein sequence ID" value="MFC6180820.1"/>
    <property type="molecule type" value="Genomic_DNA"/>
</dbReference>
<dbReference type="Proteomes" id="UP001596282">
    <property type="component" value="Unassembled WGS sequence"/>
</dbReference>
<evidence type="ECO:0000256" key="3">
    <source>
        <dbReference type="ARBA" id="ARBA00023163"/>
    </source>
</evidence>
<dbReference type="SUPFAM" id="SSF46785">
    <property type="entry name" value="Winged helix' DNA-binding domain"/>
    <property type="match status" value="1"/>
</dbReference>
<dbReference type="InterPro" id="IPR000835">
    <property type="entry name" value="HTH_MarR-typ"/>
</dbReference>
<evidence type="ECO:0000256" key="1">
    <source>
        <dbReference type="ARBA" id="ARBA00023015"/>
    </source>
</evidence>
<protein>
    <submittedName>
        <fullName evidence="5">MarR family winged helix-turn-helix transcriptional regulator</fullName>
    </submittedName>
</protein>
<reference evidence="6" key="1">
    <citation type="journal article" date="2019" name="Int. J. Syst. Evol. Microbiol.">
        <title>The Global Catalogue of Microorganisms (GCM) 10K type strain sequencing project: providing services to taxonomists for standard genome sequencing and annotation.</title>
        <authorList>
            <consortium name="The Broad Institute Genomics Platform"/>
            <consortium name="The Broad Institute Genome Sequencing Center for Infectious Disease"/>
            <person name="Wu L."/>
            <person name="Ma J."/>
        </authorList>
    </citation>
    <scope>NUCLEOTIDE SEQUENCE [LARGE SCALE GENOMIC DNA]</scope>
    <source>
        <strain evidence="6">CCM 8933</strain>
    </source>
</reference>
<accession>A0ABW1RZ56</accession>
<dbReference type="PROSITE" id="PS50995">
    <property type="entry name" value="HTH_MARR_2"/>
    <property type="match status" value="1"/>
</dbReference>
<organism evidence="5 6">
    <name type="scientific">Lactiplantibacillus daowaiensis</name>
    <dbReference type="NCBI Taxonomy" id="2559918"/>
    <lineage>
        <taxon>Bacteria</taxon>
        <taxon>Bacillati</taxon>
        <taxon>Bacillota</taxon>
        <taxon>Bacilli</taxon>
        <taxon>Lactobacillales</taxon>
        <taxon>Lactobacillaceae</taxon>
        <taxon>Lactiplantibacillus</taxon>
    </lineage>
</organism>